<dbReference type="InterPro" id="IPR051606">
    <property type="entry name" value="Polyketide_Oxido-like"/>
</dbReference>
<keyword evidence="3" id="KW-1185">Reference proteome</keyword>
<accession>A0A1G9XPT2</accession>
<dbReference type="GO" id="GO:0004074">
    <property type="term" value="F:biliverdin reductase [NAD(P)H] activity"/>
    <property type="evidence" value="ECO:0007669"/>
    <property type="project" value="TreeGrafter"/>
</dbReference>
<dbReference type="Proteomes" id="UP000198901">
    <property type="component" value="Unassembled WGS sequence"/>
</dbReference>
<dbReference type="OrthoDB" id="9790734at2"/>
<evidence type="ECO:0000313" key="3">
    <source>
        <dbReference type="Proteomes" id="UP000198901"/>
    </source>
</evidence>
<dbReference type="STRING" id="563176.SAMN04488090_4708"/>
<dbReference type="Pfam" id="PF13460">
    <property type="entry name" value="NAD_binding_10"/>
    <property type="match status" value="1"/>
</dbReference>
<feature type="domain" description="NAD(P)-binding" evidence="1">
    <location>
        <begin position="7"/>
        <end position="198"/>
    </location>
</feature>
<sequence>MNLTIIGASAGVGQETVRQALDRGHRVTALSRSGTGLPAHPDLTDRKGSALEKIDLMDVIAGADAVIVTLGTGRNTGATTLYSDFACLLIEVKNELNFQIPVVVLTGFGAGDSAAFNSLPMRLLFRLILGDVYADKTRMESVVANSAMKWVIVRPGRLTDGPFTGHYRVETELYKGMGIGAVSRADVADFLIRQAEKPTALYRYPALSGK</sequence>
<dbReference type="InterPro" id="IPR036291">
    <property type="entry name" value="NAD(P)-bd_dom_sf"/>
</dbReference>
<gene>
    <name evidence="2" type="ORF">SAMN04488090_4708</name>
</gene>
<dbReference type="AlphaFoldDB" id="A0A1G9XPT2"/>
<dbReference type="PANTHER" id="PTHR43355:SF2">
    <property type="entry name" value="FLAVIN REDUCTASE (NADPH)"/>
    <property type="match status" value="1"/>
</dbReference>
<proteinExistence type="predicted"/>
<dbReference type="EMBL" id="FNGS01000011">
    <property type="protein sequence ID" value="SDM98774.1"/>
    <property type="molecule type" value="Genomic_DNA"/>
</dbReference>
<protein>
    <submittedName>
        <fullName evidence="2">Putative NADH-flavin reductase</fullName>
    </submittedName>
</protein>
<evidence type="ECO:0000313" key="2">
    <source>
        <dbReference type="EMBL" id="SDM98774.1"/>
    </source>
</evidence>
<dbReference type="RefSeq" id="WP_093208466.1">
    <property type="nucleotide sequence ID" value="NZ_FNGS01000011.1"/>
</dbReference>
<name>A0A1G9XPT2_9BACT</name>
<organism evidence="2 3">
    <name type="scientific">Siphonobacter aquaeclarae</name>
    <dbReference type="NCBI Taxonomy" id="563176"/>
    <lineage>
        <taxon>Bacteria</taxon>
        <taxon>Pseudomonadati</taxon>
        <taxon>Bacteroidota</taxon>
        <taxon>Cytophagia</taxon>
        <taxon>Cytophagales</taxon>
        <taxon>Cytophagaceae</taxon>
        <taxon>Siphonobacter</taxon>
    </lineage>
</organism>
<dbReference type="Gene3D" id="3.40.50.720">
    <property type="entry name" value="NAD(P)-binding Rossmann-like Domain"/>
    <property type="match status" value="1"/>
</dbReference>
<dbReference type="InterPro" id="IPR016040">
    <property type="entry name" value="NAD(P)-bd_dom"/>
</dbReference>
<dbReference type="SUPFAM" id="SSF51735">
    <property type="entry name" value="NAD(P)-binding Rossmann-fold domains"/>
    <property type="match status" value="1"/>
</dbReference>
<dbReference type="PANTHER" id="PTHR43355">
    <property type="entry name" value="FLAVIN REDUCTASE (NADPH)"/>
    <property type="match status" value="1"/>
</dbReference>
<reference evidence="2 3" key="1">
    <citation type="submission" date="2016-10" db="EMBL/GenBank/DDBJ databases">
        <authorList>
            <person name="de Groot N.N."/>
        </authorList>
    </citation>
    <scope>NUCLEOTIDE SEQUENCE [LARGE SCALE GENOMIC DNA]</scope>
    <source>
        <strain evidence="2 3">DSM 21668</strain>
    </source>
</reference>
<evidence type="ECO:0000259" key="1">
    <source>
        <dbReference type="Pfam" id="PF13460"/>
    </source>
</evidence>
<dbReference type="GO" id="GO:0042602">
    <property type="term" value="F:riboflavin reductase (NADPH) activity"/>
    <property type="evidence" value="ECO:0007669"/>
    <property type="project" value="TreeGrafter"/>
</dbReference>